<evidence type="ECO:0000256" key="1">
    <source>
        <dbReference type="SAM" id="MobiDB-lite"/>
    </source>
</evidence>
<accession>A0A0E0MMV5</accession>
<reference evidence="2" key="1">
    <citation type="submission" date="2015-04" db="UniProtKB">
        <authorList>
            <consortium name="EnsemblPlants"/>
        </authorList>
    </citation>
    <scope>IDENTIFICATION</scope>
</reference>
<keyword evidence="3" id="KW-1185">Reference proteome</keyword>
<dbReference type="AlphaFoldDB" id="A0A0E0MMV5"/>
<dbReference type="Gramene" id="OPUNC12G12090.1">
    <property type="protein sequence ID" value="OPUNC12G12090.1"/>
    <property type="gene ID" value="OPUNC12G12090"/>
</dbReference>
<dbReference type="EnsemblPlants" id="OPUNC12G12090.1">
    <property type="protein sequence ID" value="OPUNC12G12090.1"/>
    <property type="gene ID" value="OPUNC12G12090"/>
</dbReference>
<organism evidence="2">
    <name type="scientific">Oryza punctata</name>
    <name type="common">Red rice</name>
    <dbReference type="NCBI Taxonomy" id="4537"/>
    <lineage>
        <taxon>Eukaryota</taxon>
        <taxon>Viridiplantae</taxon>
        <taxon>Streptophyta</taxon>
        <taxon>Embryophyta</taxon>
        <taxon>Tracheophyta</taxon>
        <taxon>Spermatophyta</taxon>
        <taxon>Magnoliopsida</taxon>
        <taxon>Liliopsida</taxon>
        <taxon>Poales</taxon>
        <taxon>Poaceae</taxon>
        <taxon>BOP clade</taxon>
        <taxon>Oryzoideae</taxon>
        <taxon>Oryzeae</taxon>
        <taxon>Oryzinae</taxon>
        <taxon>Oryza</taxon>
    </lineage>
</organism>
<dbReference type="Proteomes" id="UP000026962">
    <property type="component" value="Chromosome 12"/>
</dbReference>
<evidence type="ECO:0000313" key="3">
    <source>
        <dbReference type="Proteomes" id="UP000026962"/>
    </source>
</evidence>
<proteinExistence type="predicted"/>
<sequence>MDGCGGMDVEAGLHRPGRISGELGGCAASPRRAPAGLLTGGEPPARQRASSAGGGAGMGLDVHGGVFLVAGRVFSLLLVSPLLWPDPVLVVGNARGRAEALACHRNLRRIDGDRG</sequence>
<dbReference type="HOGENOM" id="CLU_2112874_0_0_1"/>
<protein>
    <submittedName>
        <fullName evidence="2">Uncharacterized protein</fullName>
    </submittedName>
</protein>
<name>A0A0E0MMV5_ORYPU</name>
<evidence type="ECO:0000313" key="2">
    <source>
        <dbReference type="EnsemblPlants" id="OPUNC12G12090.1"/>
    </source>
</evidence>
<reference evidence="2" key="2">
    <citation type="submission" date="2018-05" db="EMBL/GenBank/DDBJ databases">
        <title>OpunRS2 (Oryza punctata Reference Sequence Version 2).</title>
        <authorList>
            <person name="Zhang J."/>
            <person name="Kudrna D."/>
            <person name="Lee S."/>
            <person name="Talag J."/>
            <person name="Welchert J."/>
            <person name="Wing R.A."/>
        </authorList>
    </citation>
    <scope>NUCLEOTIDE SEQUENCE [LARGE SCALE GENOMIC DNA]</scope>
</reference>
<feature type="region of interest" description="Disordered" evidence="1">
    <location>
        <begin position="32"/>
        <end position="53"/>
    </location>
</feature>